<name>A0A8H6HG22_9AGAR</name>
<reference evidence="1 2" key="1">
    <citation type="submission" date="2020-07" db="EMBL/GenBank/DDBJ databases">
        <title>Comparative genomics of pyrophilous fungi reveals a link between fire events and developmental genes.</title>
        <authorList>
            <consortium name="DOE Joint Genome Institute"/>
            <person name="Steindorff A.S."/>
            <person name="Carver A."/>
            <person name="Calhoun S."/>
            <person name="Stillman K."/>
            <person name="Liu H."/>
            <person name="Lipzen A."/>
            <person name="Pangilinan J."/>
            <person name="Labutti K."/>
            <person name="Bruns T.D."/>
            <person name="Grigoriev I.V."/>
        </authorList>
    </citation>
    <scope>NUCLEOTIDE SEQUENCE [LARGE SCALE GENOMIC DNA]</scope>
    <source>
        <strain evidence="1 2">CBS 144469</strain>
    </source>
</reference>
<dbReference type="Proteomes" id="UP000521943">
    <property type="component" value="Unassembled WGS sequence"/>
</dbReference>
<proteinExistence type="predicted"/>
<evidence type="ECO:0008006" key="3">
    <source>
        <dbReference type="Google" id="ProtNLM"/>
    </source>
</evidence>
<dbReference type="InterPro" id="IPR011333">
    <property type="entry name" value="SKP1/BTB/POZ_sf"/>
</dbReference>
<evidence type="ECO:0000313" key="1">
    <source>
        <dbReference type="EMBL" id="KAF6746338.1"/>
    </source>
</evidence>
<comment type="caution">
    <text evidence="1">The sequence shown here is derived from an EMBL/GenBank/DDBJ whole genome shotgun (WGS) entry which is preliminary data.</text>
</comment>
<dbReference type="AlphaFoldDB" id="A0A8H6HG22"/>
<organism evidence="1 2">
    <name type="scientific">Ephemerocybe angulata</name>
    <dbReference type="NCBI Taxonomy" id="980116"/>
    <lineage>
        <taxon>Eukaryota</taxon>
        <taxon>Fungi</taxon>
        <taxon>Dikarya</taxon>
        <taxon>Basidiomycota</taxon>
        <taxon>Agaricomycotina</taxon>
        <taxon>Agaricomycetes</taxon>
        <taxon>Agaricomycetidae</taxon>
        <taxon>Agaricales</taxon>
        <taxon>Agaricineae</taxon>
        <taxon>Psathyrellaceae</taxon>
        <taxon>Ephemerocybe</taxon>
    </lineage>
</organism>
<protein>
    <recommendedName>
        <fullName evidence="3">BTB domain-containing protein</fullName>
    </recommendedName>
</protein>
<gene>
    <name evidence="1" type="ORF">DFP72DRAFT_823321</name>
</gene>
<dbReference type="Gene3D" id="3.30.710.10">
    <property type="entry name" value="Potassium Channel Kv1.1, Chain A"/>
    <property type="match status" value="1"/>
</dbReference>
<keyword evidence="2" id="KW-1185">Reference proteome</keyword>
<dbReference type="EMBL" id="JACGCI010000094">
    <property type="protein sequence ID" value="KAF6746338.1"/>
    <property type="molecule type" value="Genomic_DNA"/>
</dbReference>
<feature type="non-terminal residue" evidence="1">
    <location>
        <position position="167"/>
    </location>
</feature>
<sequence>VSGCHILVDLILRSSDKVLIGAHKANLETYSDGFPSADSVDDTHEPVDLTERAGTLKQLMHGMHKQKFVSLDTLRDADTAFDLAEAAEKYLVYSVMAACSEKCATTTSPVKAFCYGIKHDYPLIADAAARWTIDVEVKTMRESLNGDKSALLAWVRHFSLSVLQRIH</sequence>
<accession>A0A8H6HG22</accession>
<dbReference type="OrthoDB" id="3184970at2759"/>
<evidence type="ECO:0000313" key="2">
    <source>
        <dbReference type="Proteomes" id="UP000521943"/>
    </source>
</evidence>